<reference evidence="2 3" key="1">
    <citation type="submission" date="2018-08" db="EMBL/GenBank/DDBJ databases">
        <title>A genome reference for cultivated species of the human gut microbiota.</title>
        <authorList>
            <person name="Zou Y."/>
            <person name="Xue W."/>
            <person name="Luo G."/>
        </authorList>
    </citation>
    <scope>NUCLEOTIDE SEQUENCE [LARGE SCALE GENOMIC DNA]</scope>
    <source>
        <strain evidence="2 3">AM07-24</strain>
    </source>
</reference>
<dbReference type="RefSeq" id="WP_067540361.1">
    <property type="nucleotide sequence ID" value="NZ_AP025567.1"/>
</dbReference>
<dbReference type="OrthoDB" id="9928503at2"/>
<evidence type="ECO:0000256" key="1">
    <source>
        <dbReference type="SAM" id="SignalP"/>
    </source>
</evidence>
<organism evidence="2 3">
    <name type="scientific">Emergencia timonensis</name>
    <dbReference type="NCBI Taxonomy" id="1776384"/>
    <lineage>
        <taxon>Bacteria</taxon>
        <taxon>Bacillati</taxon>
        <taxon>Bacillota</taxon>
        <taxon>Clostridia</taxon>
        <taxon>Peptostreptococcales</taxon>
        <taxon>Anaerovoracaceae</taxon>
        <taxon>Emergencia</taxon>
    </lineage>
</organism>
<dbReference type="AlphaFoldDB" id="A0A415E7C6"/>
<name>A0A415E7C6_9FIRM</name>
<dbReference type="EMBL" id="QRMS01000001">
    <property type="protein sequence ID" value="RHJ89692.1"/>
    <property type="molecule type" value="Genomic_DNA"/>
</dbReference>
<keyword evidence="1" id="KW-0732">Signal</keyword>
<evidence type="ECO:0000313" key="3">
    <source>
        <dbReference type="Proteomes" id="UP000284841"/>
    </source>
</evidence>
<proteinExistence type="predicted"/>
<dbReference type="GeneID" id="83005351"/>
<gene>
    <name evidence="2" type="ORF">DW099_03750</name>
</gene>
<dbReference type="PROSITE" id="PS51257">
    <property type="entry name" value="PROKAR_LIPOPROTEIN"/>
    <property type="match status" value="1"/>
</dbReference>
<sequence length="132" mass="14037">MKKRKVLVLVLSILLCIGLAACGGGDSDKADVPKIDKTIDAVAAELELTNKEEKAFDMIGAADGAAFDGGIELYLYEDQNSDAYKDVTGDGYDLGITVVKAAAHNDGMIMVYTGEGEPDKEIVDQFNALAFK</sequence>
<feature type="chain" id="PRO_5039209149" evidence="1">
    <location>
        <begin position="22"/>
        <end position="132"/>
    </location>
</feature>
<dbReference type="Proteomes" id="UP000284841">
    <property type="component" value="Unassembled WGS sequence"/>
</dbReference>
<accession>A0A415E7C6</accession>
<comment type="caution">
    <text evidence="2">The sequence shown here is derived from an EMBL/GenBank/DDBJ whole genome shotgun (WGS) entry which is preliminary data.</text>
</comment>
<keyword evidence="3" id="KW-1185">Reference proteome</keyword>
<feature type="signal peptide" evidence="1">
    <location>
        <begin position="1"/>
        <end position="21"/>
    </location>
</feature>
<protein>
    <submittedName>
        <fullName evidence="2">Uncharacterized protein</fullName>
    </submittedName>
</protein>
<evidence type="ECO:0000313" key="2">
    <source>
        <dbReference type="EMBL" id="RHJ89692.1"/>
    </source>
</evidence>